<evidence type="ECO:0000256" key="4">
    <source>
        <dbReference type="ARBA" id="ARBA00022741"/>
    </source>
</evidence>
<organism evidence="9 10">
    <name type="scientific">Rhynchospora tenuis</name>
    <dbReference type="NCBI Taxonomy" id="198213"/>
    <lineage>
        <taxon>Eukaryota</taxon>
        <taxon>Viridiplantae</taxon>
        <taxon>Streptophyta</taxon>
        <taxon>Embryophyta</taxon>
        <taxon>Tracheophyta</taxon>
        <taxon>Spermatophyta</taxon>
        <taxon>Magnoliopsida</taxon>
        <taxon>Liliopsida</taxon>
        <taxon>Poales</taxon>
        <taxon>Cyperaceae</taxon>
        <taxon>Cyperoideae</taxon>
        <taxon>Rhynchosporeae</taxon>
        <taxon>Rhynchospora</taxon>
    </lineage>
</organism>
<comment type="caution">
    <text evidence="9">The sequence shown here is derived from an EMBL/GenBank/DDBJ whole genome shotgun (WGS) entry which is preliminary data.</text>
</comment>
<comment type="similarity">
    <text evidence="1">Belongs to the disease resistance NB-LRR family.</text>
</comment>
<dbReference type="InterPro" id="IPR041118">
    <property type="entry name" value="Rx_N"/>
</dbReference>
<feature type="domain" description="Disease resistance N-terminal" evidence="8">
    <location>
        <begin position="10"/>
        <end position="94"/>
    </location>
</feature>
<dbReference type="PANTHER" id="PTHR36766:SF30">
    <property type="entry name" value="TIR-NBS TYPE DISEASE RESISTANCE PROTEIN-RELATED"/>
    <property type="match status" value="1"/>
</dbReference>
<keyword evidence="4" id="KW-0547">Nucleotide-binding</keyword>
<feature type="domain" description="NB-ARC" evidence="7">
    <location>
        <begin position="171"/>
        <end position="234"/>
    </location>
</feature>
<dbReference type="GO" id="GO:0005524">
    <property type="term" value="F:ATP binding"/>
    <property type="evidence" value="ECO:0007669"/>
    <property type="project" value="UniProtKB-KW"/>
</dbReference>
<dbReference type="GO" id="GO:0043531">
    <property type="term" value="F:ADP binding"/>
    <property type="evidence" value="ECO:0007669"/>
    <property type="project" value="InterPro"/>
</dbReference>
<evidence type="ECO:0000256" key="2">
    <source>
        <dbReference type="ARBA" id="ARBA00022614"/>
    </source>
</evidence>
<protein>
    <submittedName>
        <fullName evidence="9">Uncharacterized protein</fullName>
    </submittedName>
</protein>
<gene>
    <name evidence="9" type="ORF">LUZ61_004517</name>
</gene>
<dbReference type="CDD" id="cd14798">
    <property type="entry name" value="RX-CC_like"/>
    <property type="match status" value="1"/>
</dbReference>
<evidence type="ECO:0000256" key="3">
    <source>
        <dbReference type="ARBA" id="ARBA00022737"/>
    </source>
</evidence>
<evidence type="ECO:0000259" key="7">
    <source>
        <dbReference type="Pfam" id="PF00931"/>
    </source>
</evidence>
<dbReference type="Proteomes" id="UP001210211">
    <property type="component" value="Unassembled WGS sequence"/>
</dbReference>
<keyword evidence="5" id="KW-0611">Plant defense</keyword>
<proteinExistence type="inferred from homology"/>
<dbReference type="PANTHER" id="PTHR36766">
    <property type="entry name" value="PLANT BROAD-SPECTRUM MILDEW RESISTANCE PROTEIN RPW8"/>
    <property type="match status" value="1"/>
</dbReference>
<accession>A0AAD6ETM6</accession>
<dbReference type="Gene3D" id="3.40.50.300">
    <property type="entry name" value="P-loop containing nucleotide triphosphate hydrolases"/>
    <property type="match status" value="1"/>
</dbReference>
<dbReference type="InterPro" id="IPR038005">
    <property type="entry name" value="RX-like_CC"/>
</dbReference>
<dbReference type="EMBL" id="JAMRDG010000001">
    <property type="protein sequence ID" value="KAJ3700812.1"/>
    <property type="molecule type" value="Genomic_DNA"/>
</dbReference>
<keyword evidence="3" id="KW-0677">Repeat</keyword>
<dbReference type="Pfam" id="PF18052">
    <property type="entry name" value="Rx_N"/>
    <property type="match status" value="1"/>
</dbReference>
<evidence type="ECO:0000256" key="6">
    <source>
        <dbReference type="ARBA" id="ARBA00022840"/>
    </source>
</evidence>
<dbReference type="Gene3D" id="1.20.5.4130">
    <property type="match status" value="1"/>
</dbReference>
<sequence>MESALAVAVAKTVIAKLSDSLWKELSSIWGLEKECEKLKNLFAIVSTVLEDADSKARTNELVEMWLSRLQEVAYDVEDLLDDFQIQATKNGSKTTTLGKVQRFFTSGNKTGFRYSMAKRIQKINERMDEIIGEKRNFQLLQSDFIIAAEPNAEREPALSAVNESEIYGRDEEKKYLIDHLLHWKNEEQLSSICLTGIGGVGKATLAQLICNSPEIKSYFQPIIWVDVPVDFNLCEI</sequence>
<reference evidence="9 10" key="1">
    <citation type="journal article" date="2022" name="Cell">
        <title>Repeat-based holocentromeres influence genome architecture and karyotype evolution.</title>
        <authorList>
            <person name="Hofstatter P.G."/>
            <person name="Thangavel G."/>
            <person name="Lux T."/>
            <person name="Neumann P."/>
            <person name="Vondrak T."/>
            <person name="Novak P."/>
            <person name="Zhang M."/>
            <person name="Costa L."/>
            <person name="Castellani M."/>
            <person name="Scott A."/>
            <person name="Toegelov H."/>
            <person name="Fuchs J."/>
            <person name="Mata-Sucre Y."/>
            <person name="Dias Y."/>
            <person name="Vanzela A.L.L."/>
            <person name="Huettel B."/>
            <person name="Almeida C.C.S."/>
            <person name="Simkova H."/>
            <person name="Souza G."/>
            <person name="Pedrosa-Harand A."/>
            <person name="Macas J."/>
            <person name="Mayer K.F.X."/>
            <person name="Houben A."/>
            <person name="Marques A."/>
        </authorList>
    </citation>
    <scope>NUCLEOTIDE SEQUENCE [LARGE SCALE GENOMIC DNA]</scope>
    <source>
        <strain evidence="9">RhyTen1mFocal</strain>
    </source>
</reference>
<dbReference type="GO" id="GO:0006952">
    <property type="term" value="P:defense response"/>
    <property type="evidence" value="ECO:0007669"/>
    <property type="project" value="UniProtKB-KW"/>
</dbReference>
<evidence type="ECO:0000313" key="9">
    <source>
        <dbReference type="EMBL" id="KAJ3700812.1"/>
    </source>
</evidence>
<dbReference type="InterPro" id="IPR027417">
    <property type="entry name" value="P-loop_NTPase"/>
</dbReference>
<keyword evidence="2" id="KW-0433">Leucine-rich repeat</keyword>
<evidence type="ECO:0000259" key="8">
    <source>
        <dbReference type="Pfam" id="PF18052"/>
    </source>
</evidence>
<evidence type="ECO:0000256" key="5">
    <source>
        <dbReference type="ARBA" id="ARBA00022821"/>
    </source>
</evidence>
<name>A0AAD6ETM6_9POAL</name>
<evidence type="ECO:0000256" key="1">
    <source>
        <dbReference type="ARBA" id="ARBA00008894"/>
    </source>
</evidence>
<dbReference type="Pfam" id="PF00931">
    <property type="entry name" value="NB-ARC"/>
    <property type="match status" value="1"/>
</dbReference>
<dbReference type="SUPFAM" id="SSF52540">
    <property type="entry name" value="P-loop containing nucleoside triphosphate hydrolases"/>
    <property type="match status" value="1"/>
</dbReference>
<evidence type="ECO:0000313" key="10">
    <source>
        <dbReference type="Proteomes" id="UP001210211"/>
    </source>
</evidence>
<keyword evidence="6" id="KW-0067">ATP-binding</keyword>
<dbReference type="AlphaFoldDB" id="A0AAD6ETM6"/>
<keyword evidence="10" id="KW-1185">Reference proteome</keyword>
<dbReference type="InterPro" id="IPR002182">
    <property type="entry name" value="NB-ARC"/>
</dbReference>